<dbReference type="InterPro" id="IPR019494">
    <property type="entry name" value="FIST_C"/>
</dbReference>
<accession>A0A9E7R6R7</accession>
<organism evidence="3 4">
    <name type="scientific">Salinirubellus salinus</name>
    <dbReference type="NCBI Taxonomy" id="1364945"/>
    <lineage>
        <taxon>Archaea</taxon>
        <taxon>Methanobacteriati</taxon>
        <taxon>Methanobacteriota</taxon>
        <taxon>Stenosarchaea group</taxon>
        <taxon>Halobacteria</taxon>
        <taxon>Halobacteriales</taxon>
        <taxon>Natronomonadaceae</taxon>
        <taxon>Salinirubellus</taxon>
    </lineage>
</organism>
<dbReference type="GeneID" id="74945196"/>
<dbReference type="SMART" id="SM01204">
    <property type="entry name" value="FIST_C"/>
    <property type="match status" value="1"/>
</dbReference>
<evidence type="ECO:0000313" key="4">
    <source>
        <dbReference type="Proteomes" id="UP001057580"/>
    </source>
</evidence>
<keyword evidence="4" id="KW-1185">Reference proteome</keyword>
<evidence type="ECO:0000313" key="3">
    <source>
        <dbReference type="EMBL" id="UWM56960.1"/>
    </source>
</evidence>
<dbReference type="SMART" id="SM00897">
    <property type="entry name" value="FIST"/>
    <property type="match status" value="1"/>
</dbReference>
<dbReference type="EMBL" id="CP104004">
    <property type="protein sequence ID" value="UWM56960.1"/>
    <property type="molecule type" value="Genomic_DNA"/>
</dbReference>
<feature type="domain" description="FIST C-domain" evidence="2">
    <location>
        <begin position="209"/>
        <end position="351"/>
    </location>
</feature>
<dbReference type="AlphaFoldDB" id="A0A9E7R6R7"/>
<name>A0A9E7R6R7_9EURY</name>
<dbReference type="RefSeq" id="WP_260644071.1">
    <property type="nucleotide sequence ID" value="NZ_CP104004.1"/>
</dbReference>
<keyword evidence="3" id="KW-0614">Plasmid</keyword>
<protein>
    <submittedName>
        <fullName evidence="3">FIST C-terminal domain-containing protein</fullName>
    </submittedName>
</protein>
<dbReference type="Proteomes" id="UP001057580">
    <property type="component" value="Plasmid unnamed1"/>
</dbReference>
<dbReference type="Pfam" id="PF10442">
    <property type="entry name" value="FIST_C"/>
    <property type="match status" value="1"/>
</dbReference>
<geneLocation type="plasmid" evidence="3 4">
    <name>unnamed1</name>
</geneLocation>
<gene>
    <name evidence="3" type="ORF">N0B31_22200</name>
</gene>
<evidence type="ECO:0000259" key="2">
    <source>
        <dbReference type="SMART" id="SM01204"/>
    </source>
</evidence>
<dbReference type="PANTHER" id="PTHR40252:SF2">
    <property type="entry name" value="BLR0328 PROTEIN"/>
    <property type="match status" value="1"/>
</dbReference>
<reference evidence="3" key="1">
    <citation type="submission" date="2022-09" db="EMBL/GenBank/DDBJ databases">
        <title>Diverse halophilic archaea isolated from saline environments.</title>
        <authorList>
            <person name="Cui H.-L."/>
        </authorList>
    </citation>
    <scope>NUCLEOTIDE SEQUENCE</scope>
    <source>
        <strain evidence="3">ZS-35-S2</strain>
        <plasmid evidence="3">unnamed1</plasmid>
    </source>
</reference>
<dbReference type="InterPro" id="IPR013702">
    <property type="entry name" value="FIST_domain_N"/>
</dbReference>
<evidence type="ECO:0000259" key="1">
    <source>
        <dbReference type="SMART" id="SM00897"/>
    </source>
</evidence>
<dbReference type="KEGG" id="ssai:N0B31_22200"/>
<dbReference type="PANTHER" id="PTHR40252">
    <property type="entry name" value="BLR0328 PROTEIN"/>
    <property type="match status" value="1"/>
</dbReference>
<sequence>MERRYVTTGDSTQKALAELAETENVTAVFALVAESAAAHREELATAGSETDLTLFGGIFPQLIVDGVAREEGTLLLGLSQAPEVTYITGLSDAEQDYTDQLPDLLTRGFKTAFVLVDAFASRTDALIRALFDTYGVELNVLGGGAGSLSMEQQPCLLTDEGWREDGALIAATVANGNVGVRHGWQEFAGPFRVTGAEGNVVTLLGDEPAYDVYREVVEPDAGVEIDADNFFEVAKSYPLGLSRFDAEKIVRDPFEPTDDGGLRCFGDVPQGSFVHILRGDPASLIEAAGEAADAARAIELPGGGPRSTLFFDCISRVLYLESEFEQELATVADDGDAPLVGALTIGEIANSGREFLELYNKTAVVGVVDTL</sequence>
<proteinExistence type="predicted"/>
<feature type="domain" description="FIST" evidence="1">
    <location>
        <begin position="24"/>
        <end position="208"/>
    </location>
</feature>
<dbReference type="Pfam" id="PF08495">
    <property type="entry name" value="FIST"/>
    <property type="match status" value="1"/>
</dbReference>